<proteinExistence type="predicted"/>
<accession>A0A1H7ALL7</accession>
<evidence type="ECO:0000313" key="2">
    <source>
        <dbReference type="Proteomes" id="UP000242930"/>
    </source>
</evidence>
<dbReference type="RefSeq" id="WP_139214696.1">
    <property type="nucleotide sequence ID" value="NZ_FNZE01000013.1"/>
</dbReference>
<reference evidence="2" key="1">
    <citation type="submission" date="2016-10" db="EMBL/GenBank/DDBJ databases">
        <authorList>
            <person name="Varghese N."/>
            <person name="Submissions S."/>
        </authorList>
    </citation>
    <scope>NUCLEOTIDE SEQUENCE [LARGE SCALE GENOMIC DNA]</scope>
    <source>
        <strain evidence="2">LMG 25967</strain>
    </source>
</reference>
<name>A0A1H7ALL7_9PSED</name>
<gene>
    <name evidence="1" type="ORF">SAMN05216201_11315</name>
</gene>
<dbReference type="EMBL" id="FNZE01000013">
    <property type="protein sequence ID" value="SEJ64757.1"/>
    <property type="molecule type" value="Genomic_DNA"/>
</dbReference>
<protein>
    <submittedName>
        <fullName evidence="1">Uncharacterized protein</fullName>
    </submittedName>
</protein>
<keyword evidence="2" id="KW-1185">Reference proteome</keyword>
<sequence length="60" mass="6509">MNVDSYPWLLFLSILALVLTFGGEWKSAAENPLAYACPDSHSRQTCSLPPGVGGWSGLFH</sequence>
<evidence type="ECO:0000313" key="1">
    <source>
        <dbReference type="EMBL" id="SEJ64757.1"/>
    </source>
</evidence>
<dbReference type="AlphaFoldDB" id="A0A1H7ALL7"/>
<organism evidence="1 2">
    <name type="scientific">Pseudomonas linyingensis</name>
    <dbReference type="NCBI Taxonomy" id="915471"/>
    <lineage>
        <taxon>Bacteria</taxon>
        <taxon>Pseudomonadati</taxon>
        <taxon>Pseudomonadota</taxon>
        <taxon>Gammaproteobacteria</taxon>
        <taxon>Pseudomonadales</taxon>
        <taxon>Pseudomonadaceae</taxon>
        <taxon>Pseudomonas</taxon>
    </lineage>
</organism>
<dbReference type="Proteomes" id="UP000242930">
    <property type="component" value="Unassembled WGS sequence"/>
</dbReference>